<proteinExistence type="predicted"/>
<protein>
    <submittedName>
        <fullName evidence="2">Uncharacterized protein</fullName>
    </submittedName>
</protein>
<dbReference type="KEGG" id="eiv:EIN_074900"/>
<dbReference type="GeneID" id="14883761"/>
<reference evidence="2 3" key="1">
    <citation type="submission" date="2012-10" db="EMBL/GenBank/DDBJ databases">
        <authorList>
            <person name="Zafar N."/>
            <person name="Inman J."/>
            <person name="Hall N."/>
            <person name="Lorenzi H."/>
            <person name="Caler E."/>
        </authorList>
    </citation>
    <scope>NUCLEOTIDE SEQUENCE [LARGE SCALE GENOMIC DNA]</scope>
    <source>
        <strain evidence="2 3">IP1</strain>
    </source>
</reference>
<evidence type="ECO:0000313" key="3">
    <source>
        <dbReference type="Proteomes" id="UP000014680"/>
    </source>
</evidence>
<dbReference type="Proteomes" id="UP000014680">
    <property type="component" value="Unassembled WGS sequence"/>
</dbReference>
<dbReference type="Gene3D" id="1.20.5.4820">
    <property type="match status" value="1"/>
</dbReference>
<name>A0A0A1TYW1_ENTIV</name>
<dbReference type="EMBL" id="KB207107">
    <property type="protein sequence ID" value="ELP84771.1"/>
    <property type="molecule type" value="Genomic_DNA"/>
</dbReference>
<gene>
    <name evidence="2" type="ORF">EIN_074900</name>
</gene>
<dbReference type="AlphaFoldDB" id="A0A0A1TYW1"/>
<dbReference type="VEuPathDB" id="AmoebaDB:EIN_074900"/>
<organism evidence="2 3">
    <name type="scientific">Entamoeba invadens IP1</name>
    <dbReference type="NCBI Taxonomy" id="370355"/>
    <lineage>
        <taxon>Eukaryota</taxon>
        <taxon>Amoebozoa</taxon>
        <taxon>Evosea</taxon>
        <taxon>Archamoebae</taxon>
        <taxon>Mastigamoebida</taxon>
        <taxon>Entamoebidae</taxon>
        <taxon>Entamoeba</taxon>
    </lineage>
</organism>
<accession>A0A0A1TYW1</accession>
<dbReference type="OrthoDB" id="6108017at2759"/>
<keyword evidence="3" id="KW-1185">Reference proteome</keyword>
<evidence type="ECO:0000313" key="2">
    <source>
        <dbReference type="EMBL" id="ELP84771.1"/>
    </source>
</evidence>
<sequence>MPVVKELMKLICEKYKKDGKSYTEEFRFGKTKIFFKVGVLAEIEEIRENRVTEIVGGFIRVQKPSHKESLLNKNSMNILPLLSFKTPFTLGTNSEIGFGSDCSKRSNQYSKGEESTKNRSQGQRN</sequence>
<dbReference type="RefSeq" id="XP_004184117.1">
    <property type="nucleotide sequence ID" value="XM_004184069.1"/>
</dbReference>
<evidence type="ECO:0000256" key="1">
    <source>
        <dbReference type="SAM" id="MobiDB-lite"/>
    </source>
</evidence>
<feature type="region of interest" description="Disordered" evidence="1">
    <location>
        <begin position="94"/>
        <end position="125"/>
    </location>
</feature>